<dbReference type="AlphaFoldDB" id="A0AAV2R4N4"/>
<sequence>MDTKTDTKPSHITSSKMNIFLKLGSPAKAYEEEQSSDGKNQSKHPSTPEKPIETSKRSIHQLMLAWRKATFQQILINRMARETERMRAEQQEVELQRVRLNYEEEPPASEAMQAWNLMLSKPQARIDSNILHSGLKQGVPKCVRGEVWKLLVYQYGHNHKQLPILPPSYSTPYEDMLRELTSQHHAILIDLGRTFPTHQYFLRTLGPGQLALFNILKAYSLLDKEVGYCQGLSFVGGILLLHVDEEDAYGLLSHIMYVMGCRKQYRPDLVGLQVQMYQLSRLLHDKLRELYDHLEQHEIIPQLYAAPWFLTLFGSQFPISFVVRVFDLLFLEGIQAIFKVALVLLQTHQETLLACDTFEQIMEYMKNTLPKVQLSQQGKLFAKAMECNLSTELHTYEVEYHVLQEEAQLSPAHDTDIRKMREANKNLKRQNLDLLEQLHQTAQHQAGLETSNQTLQQSQHHLEVRVRWLELERNNLKQLITILTEAAPTEAVAKIPANLKRYMPTQSSKEQKYEFFGYKPENSEKIVSSREITRIQVAVHICSNKRGLNKLSLPINTRLVHNN</sequence>
<evidence type="ECO:0000256" key="2">
    <source>
        <dbReference type="SAM" id="Coils"/>
    </source>
</evidence>
<feature type="compositionally biased region" description="Basic and acidic residues" evidence="3">
    <location>
        <begin position="46"/>
        <end position="56"/>
    </location>
</feature>
<feature type="region of interest" description="Disordered" evidence="3">
    <location>
        <begin position="1"/>
        <end position="56"/>
    </location>
</feature>
<dbReference type="SUPFAM" id="SSF47923">
    <property type="entry name" value="Ypt/Rab-GAP domain of gyp1p"/>
    <property type="match status" value="2"/>
</dbReference>
<dbReference type="InterPro" id="IPR035969">
    <property type="entry name" value="Rab-GAP_TBC_sf"/>
</dbReference>
<dbReference type="Gene3D" id="1.10.10.2750">
    <property type="match status" value="1"/>
</dbReference>
<accession>A0AAV2R4N4</accession>
<keyword evidence="6" id="KW-1185">Reference proteome</keyword>
<evidence type="ECO:0000313" key="5">
    <source>
        <dbReference type="EMBL" id="CAL4115369.1"/>
    </source>
</evidence>
<dbReference type="FunFam" id="1.10.472.80:FF:000043">
    <property type="entry name" value="Pollux, isoform A"/>
    <property type="match status" value="1"/>
</dbReference>
<feature type="coiled-coil region" evidence="2">
    <location>
        <begin position="76"/>
        <end position="105"/>
    </location>
</feature>
<feature type="domain" description="Rab-GAP TBC" evidence="4">
    <location>
        <begin position="138"/>
        <end position="333"/>
    </location>
</feature>
<dbReference type="InterPro" id="IPR000195">
    <property type="entry name" value="Rab-GAP-TBC_dom"/>
</dbReference>
<dbReference type="Gene3D" id="1.10.472.80">
    <property type="entry name" value="Ypt/Rab-GAP domain of gyp1p, domain 3"/>
    <property type="match status" value="1"/>
</dbReference>
<dbReference type="PANTHER" id="PTHR47219">
    <property type="entry name" value="RAB GTPASE-ACTIVATING PROTEIN 1-LIKE"/>
    <property type="match status" value="1"/>
</dbReference>
<gene>
    <name evidence="5" type="ORF">MNOR_LOCUS20642</name>
</gene>
<dbReference type="Gene3D" id="1.10.8.270">
    <property type="entry name" value="putative rabgap domain of human tbc1 domain family member 14 like domains"/>
    <property type="match status" value="1"/>
</dbReference>
<proteinExistence type="predicted"/>
<dbReference type="EMBL" id="CAXKWB010016089">
    <property type="protein sequence ID" value="CAL4115369.1"/>
    <property type="molecule type" value="Genomic_DNA"/>
</dbReference>
<keyword evidence="1" id="KW-0343">GTPase activation</keyword>
<dbReference type="SMART" id="SM00164">
    <property type="entry name" value="TBC"/>
    <property type="match status" value="1"/>
</dbReference>
<dbReference type="GO" id="GO:0005096">
    <property type="term" value="F:GTPase activator activity"/>
    <property type="evidence" value="ECO:0007669"/>
    <property type="project" value="UniProtKB-KW"/>
</dbReference>
<reference evidence="5 6" key="1">
    <citation type="submission" date="2024-05" db="EMBL/GenBank/DDBJ databases">
        <authorList>
            <person name="Wallberg A."/>
        </authorList>
    </citation>
    <scope>NUCLEOTIDE SEQUENCE [LARGE SCALE GENOMIC DNA]</scope>
</reference>
<evidence type="ECO:0000256" key="1">
    <source>
        <dbReference type="ARBA" id="ARBA00022468"/>
    </source>
</evidence>
<dbReference type="InterPro" id="IPR050302">
    <property type="entry name" value="Rab_GAP_TBC_domain"/>
</dbReference>
<dbReference type="PROSITE" id="PS50086">
    <property type="entry name" value="TBC_RABGAP"/>
    <property type="match status" value="1"/>
</dbReference>
<comment type="caution">
    <text evidence="5">The sequence shown here is derived from an EMBL/GenBank/DDBJ whole genome shotgun (WGS) entry which is preliminary data.</text>
</comment>
<keyword evidence="2" id="KW-0175">Coiled coil</keyword>
<dbReference type="FunFam" id="1.10.8.270:FF:000001">
    <property type="entry name" value="TBC1 domain family member 1"/>
    <property type="match status" value="1"/>
</dbReference>
<dbReference type="PANTHER" id="PTHR47219:SF16">
    <property type="entry name" value="GTPASE ACTIVATING PROTEIN"/>
    <property type="match status" value="1"/>
</dbReference>
<dbReference type="FunFam" id="1.10.10.2750:FF:000002">
    <property type="entry name" value="TBC1 domain family member 4"/>
    <property type="match status" value="1"/>
</dbReference>
<dbReference type="Pfam" id="PF00566">
    <property type="entry name" value="RabGAP-TBC"/>
    <property type="match status" value="1"/>
</dbReference>
<dbReference type="Proteomes" id="UP001497623">
    <property type="component" value="Unassembled WGS sequence"/>
</dbReference>
<name>A0AAV2R4N4_MEGNR</name>
<protein>
    <recommendedName>
        <fullName evidence="4">Rab-GAP TBC domain-containing protein</fullName>
    </recommendedName>
</protein>
<evidence type="ECO:0000259" key="4">
    <source>
        <dbReference type="PROSITE" id="PS50086"/>
    </source>
</evidence>
<feature type="non-terminal residue" evidence="5">
    <location>
        <position position="563"/>
    </location>
</feature>
<organism evidence="5 6">
    <name type="scientific">Meganyctiphanes norvegica</name>
    <name type="common">Northern krill</name>
    <name type="synonym">Thysanopoda norvegica</name>
    <dbReference type="NCBI Taxonomy" id="48144"/>
    <lineage>
        <taxon>Eukaryota</taxon>
        <taxon>Metazoa</taxon>
        <taxon>Ecdysozoa</taxon>
        <taxon>Arthropoda</taxon>
        <taxon>Crustacea</taxon>
        <taxon>Multicrustacea</taxon>
        <taxon>Malacostraca</taxon>
        <taxon>Eumalacostraca</taxon>
        <taxon>Eucarida</taxon>
        <taxon>Euphausiacea</taxon>
        <taxon>Euphausiidae</taxon>
        <taxon>Meganyctiphanes</taxon>
    </lineage>
</organism>
<evidence type="ECO:0000256" key="3">
    <source>
        <dbReference type="SAM" id="MobiDB-lite"/>
    </source>
</evidence>
<evidence type="ECO:0000313" key="6">
    <source>
        <dbReference type="Proteomes" id="UP001497623"/>
    </source>
</evidence>